<evidence type="ECO:0000313" key="5">
    <source>
        <dbReference type="Proteomes" id="UP000077755"/>
    </source>
</evidence>
<evidence type="ECO:0000256" key="2">
    <source>
        <dbReference type="SAM" id="MobiDB-lite"/>
    </source>
</evidence>
<dbReference type="PANTHER" id="PTHR35689">
    <property type="entry name" value="EARLY ENDOSOME ANTIGEN"/>
    <property type="match status" value="1"/>
</dbReference>
<reference evidence="4" key="2">
    <citation type="submission" date="2022-03" db="EMBL/GenBank/DDBJ databases">
        <title>Draft title - Genomic analysis of global carrot germplasm unveils the trajectory of domestication and the origin of high carotenoid orange carrot.</title>
        <authorList>
            <person name="Iorizzo M."/>
            <person name="Ellison S."/>
            <person name="Senalik D."/>
            <person name="Macko-Podgorni A."/>
            <person name="Grzebelus D."/>
            <person name="Bostan H."/>
            <person name="Rolling W."/>
            <person name="Curaba J."/>
            <person name="Simon P."/>
        </authorList>
    </citation>
    <scope>NUCLEOTIDE SEQUENCE</scope>
    <source>
        <tissue evidence="4">Leaf</tissue>
    </source>
</reference>
<dbReference type="STRING" id="79200.A0A166CWY9"/>
<name>A0A166CWY9_DAUCS</name>
<feature type="compositionally biased region" description="Polar residues" evidence="2">
    <location>
        <begin position="277"/>
        <end position="292"/>
    </location>
</feature>
<keyword evidence="1" id="KW-0175">Coiled coil</keyword>
<feature type="region of interest" description="Disordered" evidence="2">
    <location>
        <begin position="275"/>
        <end position="313"/>
    </location>
</feature>
<dbReference type="EMBL" id="CP093344">
    <property type="protein sequence ID" value="WOG86720.1"/>
    <property type="molecule type" value="Genomic_DNA"/>
</dbReference>
<evidence type="ECO:0000313" key="4">
    <source>
        <dbReference type="EMBL" id="WOG86720.1"/>
    </source>
</evidence>
<dbReference type="PANTHER" id="PTHR35689:SF1">
    <property type="entry name" value="EARLY ENDOSOME ANTIGEN"/>
    <property type="match status" value="1"/>
</dbReference>
<organism evidence="3">
    <name type="scientific">Daucus carota subsp. sativus</name>
    <name type="common">Carrot</name>
    <dbReference type="NCBI Taxonomy" id="79200"/>
    <lineage>
        <taxon>Eukaryota</taxon>
        <taxon>Viridiplantae</taxon>
        <taxon>Streptophyta</taxon>
        <taxon>Embryophyta</taxon>
        <taxon>Tracheophyta</taxon>
        <taxon>Spermatophyta</taxon>
        <taxon>Magnoliopsida</taxon>
        <taxon>eudicotyledons</taxon>
        <taxon>Gunneridae</taxon>
        <taxon>Pentapetalae</taxon>
        <taxon>asterids</taxon>
        <taxon>campanulids</taxon>
        <taxon>Apiales</taxon>
        <taxon>Apiaceae</taxon>
        <taxon>Apioideae</taxon>
        <taxon>Scandiceae</taxon>
        <taxon>Daucinae</taxon>
        <taxon>Daucus</taxon>
        <taxon>Daucus sect. Daucus</taxon>
    </lineage>
</organism>
<evidence type="ECO:0000256" key="1">
    <source>
        <dbReference type="SAM" id="Coils"/>
    </source>
</evidence>
<dbReference type="SUPFAM" id="SSF57997">
    <property type="entry name" value="Tropomyosin"/>
    <property type="match status" value="1"/>
</dbReference>
<feature type="coiled-coil region" evidence="1">
    <location>
        <begin position="46"/>
        <end position="157"/>
    </location>
</feature>
<dbReference type="KEGG" id="dcr:108206530"/>
<evidence type="ECO:0000313" key="3">
    <source>
        <dbReference type="EMBL" id="KZN04448.1"/>
    </source>
</evidence>
<sequence length="339" mass="38612">MDVPPETESFLRETVDFSLGLPVSTTTLETKLRVSQESHRRIYHQYLSLRANLNAKDQQIQCLRAESSMNAQAVKKFVEENQKLAMECSNLLSQCKKWERECALYDRDREALMDFGNEADDRAKQAESRVHDLEEELKKLSQELIRLSEDLRFYKHQFEMPVVDTSVGATAVENKLVESLLTSLIGKDDVASKSLAFLEANSELEVCQRLLKMRNSLRPSTQNVLALLSEIKSLHTDKEHLRINLHRAEEEVKVLSEENDILDTENKRLIRKVLKEGQNSDSAGKHTSSGSVKGNKRKSSPKMGSLVTKKIDLSDFDSTRQPLYPLQTENVTCPSPEFT</sequence>
<dbReference type="OrthoDB" id="1913731at2759"/>
<dbReference type="EMBL" id="LNRQ01000002">
    <property type="protein sequence ID" value="KZN04448.1"/>
    <property type="molecule type" value="Genomic_DNA"/>
</dbReference>
<dbReference type="AlphaFoldDB" id="A0A166CWY9"/>
<proteinExistence type="predicted"/>
<keyword evidence="5" id="KW-1185">Reference proteome</keyword>
<dbReference type="Gramene" id="KZN04448">
    <property type="protein sequence ID" value="KZN04448"/>
    <property type="gene ID" value="DCAR_005285"/>
</dbReference>
<reference evidence="3" key="1">
    <citation type="journal article" date="2016" name="Nat. Genet.">
        <title>A high-quality carrot genome assembly provides new insights into carotenoid accumulation and asterid genome evolution.</title>
        <authorList>
            <person name="Iorizzo M."/>
            <person name="Ellison S."/>
            <person name="Senalik D."/>
            <person name="Zeng P."/>
            <person name="Satapoomin P."/>
            <person name="Huang J."/>
            <person name="Bowman M."/>
            <person name="Iovene M."/>
            <person name="Sanseverino W."/>
            <person name="Cavagnaro P."/>
            <person name="Yildiz M."/>
            <person name="Macko-Podgorni A."/>
            <person name="Moranska E."/>
            <person name="Grzebelus E."/>
            <person name="Grzebelus D."/>
            <person name="Ashrafi H."/>
            <person name="Zheng Z."/>
            <person name="Cheng S."/>
            <person name="Spooner D."/>
            <person name="Van Deynze A."/>
            <person name="Simon P."/>
        </authorList>
    </citation>
    <scope>NUCLEOTIDE SEQUENCE [LARGE SCALE GENOMIC DNA]</scope>
    <source>
        <tissue evidence="3">Leaf</tissue>
    </source>
</reference>
<accession>A0A166CWY9</accession>
<gene>
    <name evidence="3" type="ORF">DCAR_005285</name>
    <name evidence="4" type="ORF">DCAR_0205938</name>
</gene>
<protein>
    <submittedName>
        <fullName evidence="3">Uncharacterized protein</fullName>
    </submittedName>
</protein>
<dbReference type="OMA" id="MWNSLRP"/>
<feature type="coiled-coil region" evidence="1">
    <location>
        <begin position="231"/>
        <end position="272"/>
    </location>
</feature>
<dbReference type="Proteomes" id="UP000077755">
    <property type="component" value="Chromosome 2"/>
</dbReference>